<accession>A0A3D9SG39</accession>
<sequence>MSGVRNLESLILTRHGESVGNVAHQVAREALGDPTERVDIPERDADVPLSERGRLQAAALGRRLAALPPDERPTAVVASPYLRALDTATIALTALAHPPRLEIDERFRDRETGVLHGLTAHGVRVRYPEEDERRARLGKYYYRPPGGESWADVLLRLRSAYNDLDLDHPGERVLVVAHDVVVVLTRHIAERLSEAEAMEVERTPVGNCSFTRWVRRGGLLRPAEYNDTAHLSEPAESAAP</sequence>
<protein>
    <submittedName>
        <fullName evidence="4">Broad specificity phosphatase PhoE</fullName>
    </submittedName>
</protein>
<dbReference type="OrthoDB" id="5449373at2"/>
<keyword evidence="1" id="KW-0324">Glycolysis</keyword>
<evidence type="ECO:0000313" key="4">
    <source>
        <dbReference type="EMBL" id="REE94869.1"/>
    </source>
</evidence>
<keyword evidence="2" id="KW-0413">Isomerase</keyword>
<comment type="caution">
    <text evidence="4">The sequence shown here is derived from an EMBL/GenBank/DDBJ whole genome shotgun (WGS) entry which is preliminary data.</text>
</comment>
<dbReference type="Pfam" id="PF00300">
    <property type="entry name" value="His_Phos_1"/>
    <property type="match status" value="1"/>
</dbReference>
<evidence type="ECO:0000256" key="3">
    <source>
        <dbReference type="PIRSR" id="PIRSR613078-2"/>
    </source>
</evidence>
<dbReference type="CDD" id="cd07067">
    <property type="entry name" value="HP_PGM_like"/>
    <property type="match status" value="1"/>
</dbReference>
<dbReference type="InterPro" id="IPR013078">
    <property type="entry name" value="His_Pase_superF_clade-1"/>
</dbReference>
<dbReference type="RefSeq" id="WP_116020757.1">
    <property type="nucleotide sequence ID" value="NZ_QTTT01000001.1"/>
</dbReference>
<dbReference type="SMART" id="SM00855">
    <property type="entry name" value="PGAM"/>
    <property type="match status" value="1"/>
</dbReference>
<dbReference type="SUPFAM" id="SSF53254">
    <property type="entry name" value="Phosphoglycerate mutase-like"/>
    <property type="match status" value="1"/>
</dbReference>
<dbReference type="PANTHER" id="PTHR48100">
    <property type="entry name" value="BROAD-SPECIFICITY PHOSPHATASE YOR283W-RELATED"/>
    <property type="match status" value="1"/>
</dbReference>
<evidence type="ECO:0000256" key="1">
    <source>
        <dbReference type="ARBA" id="ARBA00023152"/>
    </source>
</evidence>
<evidence type="ECO:0000313" key="5">
    <source>
        <dbReference type="Proteomes" id="UP000256661"/>
    </source>
</evidence>
<reference evidence="4 5" key="1">
    <citation type="submission" date="2018-08" db="EMBL/GenBank/DDBJ databases">
        <title>Sequencing the genomes of 1000 actinobacteria strains.</title>
        <authorList>
            <person name="Klenk H.-P."/>
        </authorList>
    </citation>
    <scope>NUCLEOTIDE SEQUENCE [LARGE SCALE GENOMIC DNA]</scope>
    <source>
        <strain evidence="4 5">DSM 43927</strain>
    </source>
</reference>
<dbReference type="InterPro" id="IPR029033">
    <property type="entry name" value="His_PPase_superfam"/>
</dbReference>
<keyword evidence="5" id="KW-1185">Reference proteome</keyword>
<organism evidence="4 5">
    <name type="scientific">Thermomonospora umbrina</name>
    <dbReference type="NCBI Taxonomy" id="111806"/>
    <lineage>
        <taxon>Bacteria</taxon>
        <taxon>Bacillati</taxon>
        <taxon>Actinomycetota</taxon>
        <taxon>Actinomycetes</taxon>
        <taxon>Streptosporangiales</taxon>
        <taxon>Thermomonosporaceae</taxon>
        <taxon>Thermomonospora</taxon>
    </lineage>
</organism>
<dbReference type="Gene3D" id="3.40.50.1240">
    <property type="entry name" value="Phosphoglycerate mutase-like"/>
    <property type="match status" value="1"/>
</dbReference>
<dbReference type="GO" id="GO:0005737">
    <property type="term" value="C:cytoplasm"/>
    <property type="evidence" value="ECO:0007669"/>
    <property type="project" value="TreeGrafter"/>
</dbReference>
<dbReference type="GO" id="GO:0016791">
    <property type="term" value="F:phosphatase activity"/>
    <property type="evidence" value="ECO:0007669"/>
    <property type="project" value="TreeGrafter"/>
</dbReference>
<dbReference type="PANTHER" id="PTHR48100:SF1">
    <property type="entry name" value="HISTIDINE PHOSPHATASE FAMILY PROTEIN-RELATED"/>
    <property type="match status" value="1"/>
</dbReference>
<dbReference type="InterPro" id="IPR050275">
    <property type="entry name" value="PGM_Phosphatase"/>
</dbReference>
<name>A0A3D9SG39_9ACTN</name>
<dbReference type="Proteomes" id="UP000256661">
    <property type="component" value="Unassembled WGS sequence"/>
</dbReference>
<dbReference type="PROSITE" id="PS00175">
    <property type="entry name" value="PG_MUTASE"/>
    <property type="match status" value="1"/>
</dbReference>
<evidence type="ECO:0000256" key="2">
    <source>
        <dbReference type="ARBA" id="ARBA00023235"/>
    </source>
</evidence>
<dbReference type="EMBL" id="QTTT01000001">
    <property type="protein sequence ID" value="REE94869.1"/>
    <property type="molecule type" value="Genomic_DNA"/>
</dbReference>
<feature type="binding site" evidence="3">
    <location>
        <position position="83"/>
    </location>
    <ligand>
        <name>substrate</name>
    </ligand>
</feature>
<proteinExistence type="predicted"/>
<dbReference type="InterPro" id="IPR001345">
    <property type="entry name" value="PG/BPGM_mutase_AS"/>
</dbReference>
<gene>
    <name evidence="4" type="ORF">DFJ69_0238</name>
</gene>
<dbReference type="AlphaFoldDB" id="A0A3D9SG39"/>